<feature type="compositionally biased region" description="Basic and acidic residues" evidence="1">
    <location>
        <begin position="405"/>
        <end position="414"/>
    </location>
</feature>
<feature type="compositionally biased region" description="Acidic residues" evidence="1">
    <location>
        <begin position="415"/>
        <end position="430"/>
    </location>
</feature>
<feature type="non-terminal residue" evidence="2">
    <location>
        <position position="1"/>
    </location>
</feature>
<gene>
    <name evidence="2" type="ORF">Tci_329614</name>
</gene>
<sequence>VRMKQLLDVVPSPAHKFVNTTRGSSFSDICFHDLPLDFSLVKDNIHEPKNSKVEDQHDVDGSKIIREVLPVEIGDTNLPWLKWEIGDISPFTSQTKEEKSRPRSALDMKKYIAIFVLLSTVLASPEEPTRKSKRVKRPSNKSFDASTPVTKIAPSAAKVKPFVTNKGTGVKPRVPDVNEEELTKSEAESWGKDEDDSNNKHDSRSEGSDQERDSGDDNTLSDSEKGSDFEHETDENESCFESDQEENEEEIEDDEEEEEGEFVKTPSNDSDDEDETKIKDKAEGDEDKGMDYTTNQFNDDVDLRINEPVTTDEGFIQKGGIVTESLEHAVLTKESSQPKSTYEAAASFTEFEECYDELIKSYNLDKSLFLTYDKVYLLKRSRKDKDKDEDPSTGSNRGLKKRKISKDVEPKTEEPEFEVVDSDMPQDQEENLGKTPQQGPTQSWLMTLTSSVDKPSKTFDELMSTRIDFSSYIINGLKITNLIQETLLGSAFKLLKGTRNNYAELEYDFEECYKALSEKLDWDNPEGGNYPFDLTKPLHLVKNGNRQMVPVDYFFKKDLKYLQGGISTMTYTTSIKKTKSAQYDLLGEGMAQNIWSPVKVAYDKHLLWGTSH</sequence>
<feature type="region of interest" description="Disordered" evidence="1">
    <location>
        <begin position="126"/>
        <end position="149"/>
    </location>
</feature>
<comment type="caution">
    <text evidence="2">The sequence shown here is derived from an EMBL/GenBank/DDBJ whole genome shotgun (WGS) entry which is preliminary data.</text>
</comment>
<organism evidence="2">
    <name type="scientific">Tanacetum cinerariifolium</name>
    <name type="common">Dalmatian daisy</name>
    <name type="synonym">Chrysanthemum cinerariifolium</name>
    <dbReference type="NCBI Taxonomy" id="118510"/>
    <lineage>
        <taxon>Eukaryota</taxon>
        <taxon>Viridiplantae</taxon>
        <taxon>Streptophyta</taxon>
        <taxon>Embryophyta</taxon>
        <taxon>Tracheophyta</taxon>
        <taxon>Spermatophyta</taxon>
        <taxon>Magnoliopsida</taxon>
        <taxon>eudicotyledons</taxon>
        <taxon>Gunneridae</taxon>
        <taxon>Pentapetalae</taxon>
        <taxon>asterids</taxon>
        <taxon>campanulids</taxon>
        <taxon>Asterales</taxon>
        <taxon>Asteraceae</taxon>
        <taxon>Asteroideae</taxon>
        <taxon>Anthemideae</taxon>
        <taxon>Anthemidinae</taxon>
        <taxon>Tanacetum</taxon>
    </lineage>
</organism>
<name>A0A699H5K1_TANCI</name>
<dbReference type="EMBL" id="BKCJ010116631">
    <property type="protein sequence ID" value="GEX57639.1"/>
    <property type="molecule type" value="Genomic_DNA"/>
</dbReference>
<feature type="compositionally biased region" description="Polar residues" evidence="1">
    <location>
        <begin position="140"/>
        <end position="149"/>
    </location>
</feature>
<protein>
    <submittedName>
        <fullName evidence="2">HXXXD-type acyl-transferase family protein</fullName>
    </submittedName>
</protein>
<feature type="compositionally biased region" description="Basic and acidic residues" evidence="1">
    <location>
        <begin position="173"/>
        <end position="215"/>
    </location>
</feature>
<accession>A0A699H5K1</accession>
<feature type="region of interest" description="Disordered" evidence="1">
    <location>
        <begin position="163"/>
        <end position="295"/>
    </location>
</feature>
<feature type="region of interest" description="Disordered" evidence="1">
    <location>
        <begin position="382"/>
        <end position="442"/>
    </location>
</feature>
<feature type="compositionally biased region" description="Acidic residues" evidence="1">
    <location>
        <begin position="231"/>
        <end position="260"/>
    </location>
</feature>
<dbReference type="GO" id="GO:0016740">
    <property type="term" value="F:transferase activity"/>
    <property type="evidence" value="ECO:0007669"/>
    <property type="project" value="UniProtKB-KW"/>
</dbReference>
<reference evidence="2" key="1">
    <citation type="journal article" date="2019" name="Sci. Rep.">
        <title>Draft genome of Tanacetum cinerariifolium, the natural source of mosquito coil.</title>
        <authorList>
            <person name="Yamashiro T."/>
            <person name="Shiraishi A."/>
            <person name="Satake H."/>
            <person name="Nakayama K."/>
        </authorList>
    </citation>
    <scope>NUCLEOTIDE SEQUENCE</scope>
</reference>
<keyword evidence="2" id="KW-0808">Transferase</keyword>
<dbReference type="AlphaFoldDB" id="A0A699H5K1"/>
<evidence type="ECO:0000313" key="2">
    <source>
        <dbReference type="EMBL" id="GEX57639.1"/>
    </source>
</evidence>
<evidence type="ECO:0000256" key="1">
    <source>
        <dbReference type="SAM" id="MobiDB-lite"/>
    </source>
</evidence>
<feature type="compositionally biased region" description="Basic and acidic residues" evidence="1">
    <location>
        <begin position="276"/>
        <end position="290"/>
    </location>
</feature>
<proteinExistence type="predicted"/>